<evidence type="ECO:0000313" key="2">
    <source>
        <dbReference type="EMBL" id="MCD5310792.1"/>
    </source>
</evidence>
<comment type="caution">
    <text evidence="2">The sequence shown here is derived from an EMBL/GenBank/DDBJ whole genome shotgun (WGS) entry which is preliminary data.</text>
</comment>
<evidence type="ECO:0000313" key="3">
    <source>
        <dbReference type="Proteomes" id="UP001138997"/>
    </source>
</evidence>
<protein>
    <submittedName>
        <fullName evidence="2">Uncharacterized protein</fullName>
    </submittedName>
</protein>
<gene>
    <name evidence="2" type="ORF">LR394_07795</name>
</gene>
<evidence type="ECO:0000256" key="1">
    <source>
        <dbReference type="SAM" id="MobiDB-lite"/>
    </source>
</evidence>
<reference evidence="2" key="1">
    <citation type="submission" date="2021-11" db="EMBL/GenBank/DDBJ databases">
        <title>Streptomyces corallinus and Kineosporia corallina sp. nov., two new coral-derived marine actinobacteria.</title>
        <authorList>
            <person name="Buangrab K."/>
            <person name="Sutthacheep M."/>
            <person name="Yeemin T."/>
            <person name="Harunari E."/>
            <person name="Igarashi Y."/>
            <person name="Sripreechasak P."/>
            <person name="Kanchanasin P."/>
            <person name="Tanasupawat S."/>
            <person name="Phongsopitanun W."/>
        </authorList>
    </citation>
    <scope>NUCLEOTIDE SEQUENCE</scope>
    <source>
        <strain evidence="2">JCM 31032</strain>
    </source>
</reference>
<dbReference type="EMBL" id="JAJOMB010000003">
    <property type="protein sequence ID" value="MCD5310792.1"/>
    <property type="molecule type" value="Genomic_DNA"/>
</dbReference>
<feature type="region of interest" description="Disordered" evidence="1">
    <location>
        <begin position="141"/>
        <end position="194"/>
    </location>
</feature>
<feature type="compositionally biased region" description="Low complexity" evidence="1">
    <location>
        <begin position="151"/>
        <end position="169"/>
    </location>
</feature>
<sequence>MARGHRSSGGCLMPNLGDFTPDIRTDIADDPDVFTFCGEEFELPATSGAGSFLQFAHKMKLAQEQAERGDAAEKRARTEEGRAAARAEKVQSDMNAMSAVYSLLEGVLGEGQMDRFTRAADRYGVPSEEIFSIVNRLEAAVAGRPTRRSSDSSAGPSTTGPGSTDAGSGRTAPGTELLTEPTDSFRPLTPAEQQRANLQKHLVATGQLASQI</sequence>
<keyword evidence="3" id="KW-1185">Reference proteome</keyword>
<proteinExistence type="predicted"/>
<accession>A0A9X1N9D4</accession>
<name>A0A9X1N9D4_9ACTN</name>
<organism evidence="2 3">
    <name type="scientific">Kineosporia babensis</name>
    <dbReference type="NCBI Taxonomy" id="499548"/>
    <lineage>
        <taxon>Bacteria</taxon>
        <taxon>Bacillati</taxon>
        <taxon>Actinomycetota</taxon>
        <taxon>Actinomycetes</taxon>
        <taxon>Kineosporiales</taxon>
        <taxon>Kineosporiaceae</taxon>
        <taxon>Kineosporia</taxon>
    </lineage>
</organism>
<dbReference type="RefSeq" id="WP_231439968.1">
    <property type="nucleotide sequence ID" value="NZ_JAJOMB010000003.1"/>
</dbReference>
<dbReference type="Proteomes" id="UP001138997">
    <property type="component" value="Unassembled WGS sequence"/>
</dbReference>
<dbReference type="AlphaFoldDB" id="A0A9X1N9D4"/>